<keyword evidence="4" id="KW-1185">Reference proteome</keyword>
<accession>A0AAW1VM64</accession>
<keyword evidence="1" id="KW-1133">Transmembrane helix</keyword>
<reference evidence="3 4" key="1">
    <citation type="journal article" date="2023" name="G3 (Bethesda)">
        <title>A chromosome-length genome assembly and annotation of blackberry (Rubus argutus, cv. 'Hillquist').</title>
        <authorList>
            <person name="Bruna T."/>
            <person name="Aryal R."/>
            <person name="Dudchenko O."/>
            <person name="Sargent D.J."/>
            <person name="Mead D."/>
            <person name="Buti M."/>
            <person name="Cavallini A."/>
            <person name="Hytonen T."/>
            <person name="Andres J."/>
            <person name="Pham M."/>
            <person name="Weisz D."/>
            <person name="Mascagni F."/>
            <person name="Usai G."/>
            <person name="Natali L."/>
            <person name="Bassil N."/>
            <person name="Fernandez G.E."/>
            <person name="Lomsadze A."/>
            <person name="Armour M."/>
            <person name="Olukolu B."/>
            <person name="Poorten T."/>
            <person name="Britton C."/>
            <person name="Davik J."/>
            <person name="Ashrafi H."/>
            <person name="Aiden E.L."/>
            <person name="Borodovsky M."/>
            <person name="Worthington M."/>
        </authorList>
    </citation>
    <scope>NUCLEOTIDE SEQUENCE [LARGE SCALE GENOMIC DNA]</scope>
    <source>
        <strain evidence="3">PI 553951</strain>
    </source>
</reference>
<organism evidence="3 4">
    <name type="scientific">Rubus argutus</name>
    <name type="common">Southern blackberry</name>
    <dbReference type="NCBI Taxonomy" id="59490"/>
    <lineage>
        <taxon>Eukaryota</taxon>
        <taxon>Viridiplantae</taxon>
        <taxon>Streptophyta</taxon>
        <taxon>Embryophyta</taxon>
        <taxon>Tracheophyta</taxon>
        <taxon>Spermatophyta</taxon>
        <taxon>Magnoliopsida</taxon>
        <taxon>eudicotyledons</taxon>
        <taxon>Gunneridae</taxon>
        <taxon>Pentapetalae</taxon>
        <taxon>rosids</taxon>
        <taxon>fabids</taxon>
        <taxon>Rosales</taxon>
        <taxon>Rosaceae</taxon>
        <taxon>Rosoideae</taxon>
        <taxon>Rosoideae incertae sedis</taxon>
        <taxon>Rubus</taxon>
    </lineage>
</organism>
<dbReference type="InterPro" id="IPR005069">
    <property type="entry name" value="Nucl-diP-sugar_transferase"/>
</dbReference>
<feature type="domain" description="Nucleotide-diphospho-sugar transferase" evidence="2">
    <location>
        <begin position="495"/>
        <end position="715"/>
    </location>
</feature>
<dbReference type="PANTHER" id="PTHR47483:SF1">
    <property type="entry name" value="BETA-ARABINOFURANOSYLTRANSFERASE RAY1"/>
    <property type="match status" value="1"/>
</dbReference>
<name>A0AAW1VM64_RUBAR</name>
<keyword evidence="1" id="KW-0472">Membrane</keyword>
<feature type="transmembrane region" description="Helical" evidence="1">
    <location>
        <begin position="70"/>
        <end position="88"/>
    </location>
</feature>
<dbReference type="GO" id="GO:0016757">
    <property type="term" value="F:glycosyltransferase activity"/>
    <property type="evidence" value="ECO:0007669"/>
    <property type="project" value="InterPro"/>
</dbReference>
<dbReference type="Proteomes" id="UP001457282">
    <property type="component" value="Unassembled WGS sequence"/>
</dbReference>
<comment type="caution">
    <text evidence="3">The sequence shown here is derived from an EMBL/GenBank/DDBJ whole genome shotgun (WGS) entry which is preliminary data.</text>
</comment>
<protein>
    <recommendedName>
        <fullName evidence="2">Nucleotide-diphospho-sugar transferase domain-containing protein</fullName>
    </recommendedName>
</protein>
<dbReference type="AlphaFoldDB" id="A0AAW1VM64"/>
<evidence type="ECO:0000259" key="2">
    <source>
        <dbReference type="Pfam" id="PF03407"/>
    </source>
</evidence>
<evidence type="ECO:0000313" key="3">
    <source>
        <dbReference type="EMBL" id="KAK9903877.1"/>
    </source>
</evidence>
<dbReference type="PANTHER" id="PTHR47483">
    <property type="entry name" value="BETA-ARABINOFURANOSYLTRANSFERASE RAY1"/>
    <property type="match status" value="1"/>
</dbReference>
<evidence type="ECO:0000313" key="4">
    <source>
        <dbReference type="Proteomes" id="UP001457282"/>
    </source>
</evidence>
<keyword evidence="1" id="KW-0812">Transmembrane</keyword>
<dbReference type="InterPro" id="IPR044575">
    <property type="entry name" value="RAY1-like"/>
</dbReference>
<evidence type="ECO:0000256" key="1">
    <source>
        <dbReference type="SAM" id="Phobius"/>
    </source>
</evidence>
<proteinExistence type="predicted"/>
<sequence length="735" mass="82597">MDSALTAFVLGQSDASVFVTPATLLVRLKFHSFIHSLSNSDVTRPTSTHSSYKQNEPSIVFMAFQVRLSGLWSIWLCGFALIGLSLYATQRLPSLEGRIMRPNLSRRGGGGSETPRIIIFSAPRPFSGSVGARQSLALRSWLALCAEITVVLFSNDPSVTSFAETFGSRVVVDPNIDFTFLGTPFFHSMMARTWSFSPDISVLVDPETIVLPDFISTLKYAYKLDHDWLLVASSRNVSYFPFYLDEDGKHWRKEDGKLMKTHELQEIIGQNWQRTPCEQKLLMAWNSGDLPLYSGVLPPFLYGRGVHNSWVVNQALSSELRFVFDASWTISSLYVIDQEHLTNWSTDGASNSSNFKRRSWEYAGNSHVGALYGSLSHRETDYSSLVKLLKCNRLYIFVNTTENICPSTYRRAGLGSWWKKETLAWVEGVKSQGELLDCSPMVPKNRLKPSDYPFSLETLLPLIADSNKTIVLAAAGFSYKDMLMSWVCRMRHLQITNFIICALDKEIYEFSVLLGLPVFSDPVAPSEISFNDCHFGTKCFQKVTKVKSRMVLKILELGYSVLLSDVDVYWFGNPLPLLCSYGPAVLAAQSDEFKNIVPINLPRRLNSGFYFARSDRSTIAAMKKVVAHAATSGKSEQPSFYDTLCGEGGSNRVGDDRCLEPETNLTVYFLNRDLFPNGAYLGLWQQQNVRAACVKQGCLVLHNNWISGRLKKLERQVLSGLWDYDTSTRMCQGQA</sequence>
<dbReference type="Pfam" id="PF03407">
    <property type="entry name" value="Nucleotid_trans"/>
    <property type="match status" value="1"/>
</dbReference>
<dbReference type="EMBL" id="JBEDUW010000205">
    <property type="protein sequence ID" value="KAK9903877.1"/>
    <property type="molecule type" value="Genomic_DNA"/>
</dbReference>
<gene>
    <name evidence="3" type="ORF">M0R45_000848</name>
</gene>